<sequence length="312" mass="34592">MAMQSGIGLTRILILAGAGYTSTILVKNGKMADLLGELQSLVKRFEKSGDHLDDDSDDMATQMQRLAMEVRQMSSSRQITVMNGGAQGGDFTPFIVPAATLGAIGYGYMWYKGVSFSDIMCVTKRSMEEAVSNLTKHLDTVSEAIYNAKKHLTERLKRTDDKMELQKDLLKGVQDNVGLALEDLANIGDDFDSMHSMFGGMGGKLDSIEYKQNIANMGLMYLCDSMGGESHKMPDILMQASILFEDKYMNEKLRLSGKSNTCIVITNEETSTTEVLSDQIHFYQIQSRIGFDLCLDMFQGLKESDKIELLEG</sequence>
<dbReference type="PANTHER" id="PTHR46667">
    <property type="entry name" value="OS05G0182700 PROTEIN"/>
    <property type="match status" value="1"/>
</dbReference>
<organism evidence="2 3">
    <name type="scientific">Brassica campestris</name>
    <name type="common">Field mustard</name>
    <dbReference type="NCBI Taxonomy" id="3711"/>
    <lineage>
        <taxon>Eukaryota</taxon>
        <taxon>Viridiplantae</taxon>
        <taxon>Streptophyta</taxon>
        <taxon>Embryophyta</taxon>
        <taxon>Tracheophyta</taxon>
        <taxon>Spermatophyta</taxon>
        <taxon>Magnoliopsida</taxon>
        <taxon>eudicotyledons</taxon>
        <taxon>Gunneridae</taxon>
        <taxon>Pentapetalae</taxon>
        <taxon>rosids</taxon>
        <taxon>malvids</taxon>
        <taxon>Brassicales</taxon>
        <taxon>Brassicaceae</taxon>
        <taxon>Brassiceae</taxon>
        <taxon>Brassica</taxon>
    </lineage>
</organism>
<evidence type="ECO:0000313" key="2">
    <source>
        <dbReference type="EMBL" id="CAG7872889.1"/>
    </source>
</evidence>
<dbReference type="Pfam" id="PF07889">
    <property type="entry name" value="DUF1664"/>
    <property type="match status" value="1"/>
</dbReference>
<dbReference type="Gramene" id="A06p51290.2_BraZ1">
    <property type="protein sequence ID" value="A06p51290.2_BraZ1.CDS"/>
    <property type="gene ID" value="A06g51290.2_BraZ1"/>
</dbReference>
<evidence type="ECO:0000259" key="1">
    <source>
        <dbReference type="Pfam" id="PF07889"/>
    </source>
</evidence>
<name>A0A8D9DF27_BRACM</name>
<dbReference type="EMBL" id="LS974622">
    <property type="protein sequence ID" value="CAG7872889.1"/>
    <property type="molecule type" value="Genomic_DNA"/>
</dbReference>
<gene>
    <name evidence="2" type="ORF">BRAPAZ1V2_A06P51290.2</name>
</gene>
<evidence type="ECO:0000313" key="3">
    <source>
        <dbReference type="Proteomes" id="UP000694005"/>
    </source>
</evidence>
<protein>
    <recommendedName>
        <fullName evidence="1">DUF1664 domain-containing protein</fullName>
    </recommendedName>
</protein>
<feature type="domain" description="DUF1664" evidence="1">
    <location>
        <begin position="91"/>
        <end position="212"/>
    </location>
</feature>
<dbReference type="AlphaFoldDB" id="A0A8D9DF27"/>
<proteinExistence type="predicted"/>
<dbReference type="PANTHER" id="PTHR46667:SF7">
    <property type="entry name" value="DUF1664 DOMAIN-CONTAINING PROTEIN"/>
    <property type="match status" value="1"/>
</dbReference>
<reference evidence="2 3" key="1">
    <citation type="submission" date="2021-07" db="EMBL/GenBank/DDBJ databases">
        <authorList>
            <consortium name="Genoscope - CEA"/>
            <person name="William W."/>
        </authorList>
    </citation>
    <scope>NUCLEOTIDE SEQUENCE [LARGE SCALE GENOMIC DNA]</scope>
</reference>
<dbReference type="InterPro" id="IPR012458">
    <property type="entry name" value="DUF1664"/>
</dbReference>
<accession>A0A8D9DF27</accession>
<dbReference type="Proteomes" id="UP000694005">
    <property type="component" value="Chromosome A06"/>
</dbReference>